<gene>
    <name evidence="2" type="ORF">G4B88_000556</name>
</gene>
<evidence type="ECO:0000313" key="2">
    <source>
        <dbReference type="EMBL" id="KAF4360925.1"/>
    </source>
</evidence>
<proteinExistence type="inferred from homology"/>
<evidence type="ECO:0000256" key="1">
    <source>
        <dbReference type="ARBA" id="ARBA00008668"/>
    </source>
</evidence>
<dbReference type="AlphaFoldDB" id="A0A7J6ERD4"/>
<dbReference type="PANTHER" id="PTHR45642:SF95">
    <property type="entry name" value="GDSL-LIKE LIPASE_ACYLHYDROLASE FAMILY PROTEIN, EXPRESSED"/>
    <property type="match status" value="1"/>
</dbReference>
<dbReference type="GO" id="GO:0016788">
    <property type="term" value="F:hydrolase activity, acting on ester bonds"/>
    <property type="evidence" value="ECO:0007669"/>
    <property type="project" value="InterPro"/>
</dbReference>
<protein>
    <submittedName>
        <fullName evidence="2">Uncharacterized protein</fullName>
    </submittedName>
</protein>
<dbReference type="CDD" id="cd01837">
    <property type="entry name" value="SGNH_plant_lipase_like"/>
    <property type="match status" value="1"/>
</dbReference>
<comment type="caution">
    <text evidence="2">The sequence shown here is derived from an EMBL/GenBank/DDBJ whole genome shotgun (WGS) entry which is preliminary data.</text>
</comment>
<name>A0A7J6ERD4_CANSA</name>
<dbReference type="Gene3D" id="3.40.50.1110">
    <property type="entry name" value="SGNH hydrolase"/>
    <property type="match status" value="1"/>
</dbReference>
<dbReference type="Pfam" id="PF00657">
    <property type="entry name" value="Lipase_GDSL"/>
    <property type="match status" value="1"/>
</dbReference>
<dbReference type="GO" id="GO:0005576">
    <property type="term" value="C:extracellular region"/>
    <property type="evidence" value="ECO:0007669"/>
    <property type="project" value="TreeGrafter"/>
</dbReference>
<sequence length="362" mass="40529">MEHYYSSSSFGRIITFVVVLVVLQGGRAKGGTKLRKNESILAIQAFGDSFLDTGNNNHLISITKCDFPPYGRDFLGGKPTGRFTDGKVFSDLFAEALGVKELLPSYHDKELQMKDLETGLCFASGGSGYDPLSSKINQVIPLSDQIKLFKDYKRKLKRGVGERRAKNIIDNSVFLISSGNNDILFSYFSTNLRRFHYDVPSYTDLLVNFASQFFRELYDLGARKFVVLNTSPLGCLPFSRTIGGDIVRDCANEYNEAVKMFNHKLSSHLTLLTQQLPHSTMVYIDFYNPFLDIILQPITYGFEVSKKGCCGTGLLETAILCNKFSPGKTCADSSQYVFWDSLHPTELASKAIVSKLIPQLYH</sequence>
<dbReference type="Proteomes" id="UP000583929">
    <property type="component" value="Unassembled WGS sequence"/>
</dbReference>
<keyword evidence="3" id="KW-1185">Reference proteome</keyword>
<dbReference type="OrthoDB" id="1600564at2759"/>
<dbReference type="SUPFAM" id="SSF52266">
    <property type="entry name" value="SGNH hydrolase"/>
    <property type="match status" value="1"/>
</dbReference>
<evidence type="ECO:0000313" key="3">
    <source>
        <dbReference type="Proteomes" id="UP000583929"/>
    </source>
</evidence>
<dbReference type="InterPro" id="IPR035669">
    <property type="entry name" value="SGNH_plant_lipase-like"/>
</dbReference>
<dbReference type="InterPro" id="IPR050592">
    <property type="entry name" value="GDSL_lipolytic_enzyme"/>
</dbReference>
<accession>A0A803NKW6</accession>
<accession>A0A7J6ERD4</accession>
<dbReference type="InterPro" id="IPR001087">
    <property type="entry name" value="GDSL"/>
</dbReference>
<dbReference type="FunFam" id="3.40.50.1110:FF:000003">
    <property type="entry name" value="GDSL esterase/lipase APG"/>
    <property type="match status" value="1"/>
</dbReference>
<reference evidence="2 3" key="1">
    <citation type="journal article" date="2020" name="bioRxiv">
        <title>Sequence and annotation of 42 cannabis genomes reveals extensive copy number variation in cannabinoid synthesis and pathogen resistance genes.</title>
        <authorList>
            <person name="Mckernan K.J."/>
            <person name="Helbert Y."/>
            <person name="Kane L.T."/>
            <person name="Ebling H."/>
            <person name="Zhang L."/>
            <person name="Liu B."/>
            <person name="Eaton Z."/>
            <person name="Mclaughlin S."/>
            <person name="Kingan S."/>
            <person name="Baybayan P."/>
            <person name="Concepcion G."/>
            <person name="Jordan M."/>
            <person name="Riva A."/>
            <person name="Barbazuk W."/>
            <person name="Harkins T."/>
        </authorList>
    </citation>
    <scope>NUCLEOTIDE SEQUENCE [LARGE SCALE GENOMIC DNA]</scope>
    <source>
        <strain evidence="3">cv. Jamaican Lion 4</strain>
        <tissue evidence="2">Leaf</tissue>
    </source>
</reference>
<dbReference type="EMBL" id="JAATIQ010000337">
    <property type="protein sequence ID" value="KAF4360925.1"/>
    <property type="molecule type" value="Genomic_DNA"/>
</dbReference>
<dbReference type="PANTHER" id="PTHR45642">
    <property type="entry name" value="GDSL ESTERASE/LIPASE EXL3"/>
    <property type="match status" value="1"/>
</dbReference>
<dbReference type="InterPro" id="IPR036514">
    <property type="entry name" value="SGNH_hydro_sf"/>
</dbReference>
<dbReference type="OMA" id="VPLQRTM"/>
<comment type="similarity">
    <text evidence="1">Belongs to the 'GDSL' lipolytic enzyme family.</text>
</comment>
<organism evidence="2 3">
    <name type="scientific">Cannabis sativa</name>
    <name type="common">Hemp</name>
    <name type="synonym">Marijuana</name>
    <dbReference type="NCBI Taxonomy" id="3483"/>
    <lineage>
        <taxon>Eukaryota</taxon>
        <taxon>Viridiplantae</taxon>
        <taxon>Streptophyta</taxon>
        <taxon>Embryophyta</taxon>
        <taxon>Tracheophyta</taxon>
        <taxon>Spermatophyta</taxon>
        <taxon>Magnoliopsida</taxon>
        <taxon>eudicotyledons</taxon>
        <taxon>Gunneridae</taxon>
        <taxon>Pentapetalae</taxon>
        <taxon>rosids</taxon>
        <taxon>fabids</taxon>
        <taxon>Rosales</taxon>
        <taxon>Cannabaceae</taxon>
        <taxon>Cannabis</taxon>
    </lineage>
</organism>